<dbReference type="Gene3D" id="3.40.50.1000">
    <property type="entry name" value="HAD superfamily/HAD-like"/>
    <property type="match status" value="1"/>
</dbReference>
<proteinExistence type="inferred from homology"/>
<dbReference type="GO" id="GO:0008781">
    <property type="term" value="F:N-acylneuraminate cytidylyltransferase activity"/>
    <property type="evidence" value="ECO:0007669"/>
    <property type="project" value="TreeGrafter"/>
</dbReference>
<gene>
    <name evidence="8" type="ORF">H9Q81_09995</name>
</gene>
<dbReference type="FunFam" id="3.40.50.1000:FF:000029">
    <property type="entry name" value="3-deoxy-D-manno-octulosonate 8-phosphate phosphatase KdsC"/>
    <property type="match status" value="1"/>
</dbReference>
<accession>A0A7G9GWP2</accession>
<dbReference type="PANTHER" id="PTHR21485:SF3">
    <property type="entry name" value="N-ACYLNEURAMINATE CYTIDYLYLTRANSFERASE"/>
    <property type="match status" value="1"/>
</dbReference>
<dbReference type="NCBIfam" id="TIGR01670">
    <property type="entry name" value="KdsC-phosphatas"/>
    <property type="match status" value="1"/>
</dbReference>
<dbReference type="CDD" id="cd01630">
    <property type="entry name" value="HAD_KDO-like"/>
    <property type="match status" value="1"/>
</dbReference>
<feature type="binding site" evidence="7">
    <location>
        <position position="101"/>
    </location>
    <ligand>
        <name>Mg(2+)</name>
        <dbReference type="ChEBI" id="CHEBI:18420"/>
    </ligand>
</feature>
<dbReference type="InterPro" id="IPR050793">
    <property type="entry name" value="CMP-NeuNAc_synthase"/>
</dbReference>
<comment type="cofactor">
    <cofactor evidence="1 7">
        <name>Mg(2+)</name>
        <dbReference type="ChEBI" id="CHEBI:18420"/>
    </cofactor>
</comment>
<dbReference type="KEGG" id="fho:H9Q81_09995"/>
<feature type="binding site" evidence="7">
    <location>
        <position position="10"/>
    </location>
    <ligand>
        <name>substrate</name>
    </ligand>
</feature>
<evidence type="ECO:0000256" key="2">
    <source>
        <dbReference type="ARBA" id="ARBA00005893"/>
    </source>
</evidence>
<dbReference type="EMBL" id="CP060637">
    <property type="protein sequence ID" value="QNM15224.1"/>
    <property type="molecule type" value="Genomic_DNA"/>
</dbReference>
<dbReference type="SUPFAM" id="SSF56784">
    <property type="entry name" value="HAD-like"/>
    <property type="match status" value="1"/>
</dbReference>
<dbReference type="NCBIfam" id="TIGR01662">
    <property type="entry name" value="HAD-SF-IIIA"/>
    <property type="match status" value="1"/>
</dbReference>
<dbReference type="SFLD" id="SFLDG01138">
    <property type="entry name" value="C1.6.2:_Deoxy-d-mannose-octulo"/>
    <property type="match status" value="1"/>
</dbReference>
<reference evidence="8 9" key="1">
    <citation type="submission" date="2020-08" db="EMBL/GenBank/DDBJ databases">
        <authorList>
            <person name="Liu C."/>
            <person name="Sun Q."/>
        </authorList>
    </citation>
    <scope>NUCLEOTIDE SEQUENCE [LARGE SCALE GENOMIC DNA]</scope>
    <source>
        <strain evidence="8 9">NSJ-57</strain>
    </source>
</reference>
<keyword evidence="4 7" id="KW-0479">Metal-binding</keyword>
<evidence type="ECO:0000256" key="5">
    <source>
        <dbReference type="ARBA" id="ARBA00022801"/>
    </source>
</evidence>
<dbReference type="InterPro" id="IPR036412">
    <property type="entry name" value="HAD-like_sf"/>
</dbReference>
<dbReference type="GO" id="GO:0046872">
    <property type="term" value="F:metal ion binding"/>
    <property type="evidence" value="ECO:0007669"/>
    <property type="project" value="UniProtKB-KW"/>
</dbReference>
<sequence>MIKLIALDVDGTLTDGKLYMDDRDNAFKAFNVKDGFAIAQWIKYGGIAAIITGKTSNIVTRRKEELGIQELVQGAKNKVQELNKIIEKYNISLDEVAYVGDDINDLGIMSIVGFSACPHDAVDEVIKRADFVSKYNGGNGAVREIFEKIMKHNGMWEKVLNRYLNEK</sequence>
<dbReference type="Proteomes" id="UP000515913">
    <property type="component" value="Chromosome"/>
</dbReference>
<comment type="similarity">
    <text evidence="2">Belongs to the KdsC family.</text>
</comment>
<dbReference type="PANTHER" id="PTHR21485">
    <property type="entry name" value="HAD SUPERFAMILY MEMBERS CMAS AND KDSC"/>
    <property type="match status" value="1"/>
</dbReference>
<comment type="subunit">
    <text evidence="3">Homotetramer.</text>
</comment>
<evidence type="ECO:0000313" key="9">
    <source>
        <dbReference type="Proteomes" id="UP000515913"/>
    </source>
</evidence>
<evidence type="ECO:0000256" key="6">
    <source>
        <dbReference type="ARBA" id="ARBA00022842"/>
    </source>
</evidence>
<organism evidence="8 9">
    <name type="scientific">Fusobacterium hominis</name>
    <dbReference type="NCBI Taxonomy" id="2764326"/>
    <lineage>
        <taxon>Bacteria</taxon>
        <taxon>Fusobacteriati</taxon>
        <taxon>Fusobacteriota</taxon>
        <taxon>Fusobacteriia</taxon>
        <taxon>Fusobacteriales</taxon>
        <taxon>Fusobacteriaceae</taxon>
        <taxon>Fusobacterium</taxon>
    </lineage>
</organism>
<dbReference type="SFLD" id="SFLDS00003">
    <property type="entry name" value="Haloacid_Dehalogenase"/>
    <property type="match status" value="1"/>
</dbReference>
<feature type="binding site" evidence="7">
    <location>
        <position position="8"/>
    </location>
    <ligand>
        <name>Mg(2+)</name>
        <dbReference type="ChEBI" id="CHEBI:18420"/>
    </ligand>
</feature>
<dbReference type="Pfam" id="PF08282">
    <property type="entry name" value="Hydrolase_3"/>
    <property type="match status" value="1"/>
</dbReference>
<dbReference type="GO" id="GO:0016788">
    <property type="term" value="F:hydrolase activity, acting on ester bonds"/>
    <property type="evidence" value="ECO:0007669"/>
    <property type="project" value="InterPro"/>
</dbReference>
<evidence type="ECO:0000256" key="3">
    <source>
        <dbReference type="ARBA" id="ARBA00011881"/>
    </source>
</evidence>
<keyword evidence="5 8" id="KW-0378">Hydrolase</keyword>
<dbReference type="InterPro" id="IPR006549">
    <property type="entry name" value="HAD-SF_hydro_IIIA"/>
</dbReference>
<evidence type="ECO:0000313" key="8">
    <source>
        <dbReference type="EMBL" id="QNM15224.1"/>
    </source>
</evidence>
<dbReference type="InterPro" id="IPR023214">
    <property type="entry name" value="HAD_sf"/>
</dbReference>
<evidence type="ECO:0000256" key="7">
    <source>
        <dbReference type="PIRSR" id="PIRSR006118-2"/>
    </source>
</evidence>
<evidence type="ECO:0000256" key="1">
    <source>
        <dbReference type="ARBA" id="ARBA00001946"/>
    </source>
</evidence>
<dbReference type="SFLD" id="SFLDG01136">
    <property type="entry name" value="C1.6:_Phosphoserine_Phosphatas"/>
    <property type="match status" value="1"/>
</dbReference>
<dbReference type="RefSeq" id="WP_176838172.1">
    <property type="nucleotide sequence ID" value="NZ_CP060637.1"/>
</dbReference>
<dbReference type="PIRSF" id="PIRSF006118">
    <property type="entry name" value="KDO8-P_Ptase"/>
    <property type="match status" value="1"/>
</dbReference>
<name>A0A7G9GWP2_9FUSO</name>
<dbReference type="InterPro" id="IPR010023">
    <property type="entry name" value="KdsC_fam"/>
</dbReference>
<evidence type="ECO:0000256" key="4">
    <source>
        <dbReference type="ARBA" id="ARBA00022723"/>
    </source>
</evidence>
<keyword evidence="9" id="KW-1185">Reference proteome</keyword>
<dbReference type="AlphaFoldDB" id="A0A7G9GWP2"/>
<keyword evidence="6 7" id="KW-0460">Magnesium</keyword>
<protein>
    <submittedName>
        <fullName evidence="8">HAD-IIIA family hydrolase</fullName>
    </submittedName>
</protein>